<accession>A0ABT9P8P6</accession>
<name>A0ABT9P8P6_9ACTN</name>
<dbReference type="Pfam" id="PF26354">
    <property type="entry name" value="DMF_alpha"/>
    <property type="match status" value="1"/>
</dbReference>
<feature type="domain" description="Amidase" evidence="2">
    <location>
        <begin position="29"/>
        <end position="261"/>
    </location>
</feature>
<evidence type="ECO:0000313" key="7">
    <source>
        <dbReference type="Proteomes" id="UP001235712"/>
    </source>
</evidence>
<dbReference type="SUPFAM" id="SSF75304">
    <property type="entry name" value="Amidase signature (AS) enzymes"/>
    <property type="match status" value="1"/>
</dbReference>
<feature type="domain" description="N,N-dimethylformamidase alpha subunit" evidence="5">
    <location>
        <begin position="521"/>
        <end position="619"/>
    </location>
</feature>
<evidence type="ECO:0000259" key="4">
    <source>
        <dbReference type="Pfam" id="PF21986"/>
    </source>
</evidence>
<dbReference type="Gene3D" id="3.90.1300.10">
    <property type="entry name" value="Amidase signature (AS) domain"/>
    <property type="match status" value="2"/>
</dbReference>
<keyword evidence="7" id="KW-1185">Reference proteome</keyword>
<protein>
    <submittedName>
        <fullName evidence="6">Asp-tRNA(Asn)/Glu-tRNA(Gln) amidotransferase A subunit family amidase</fullName>
    </submittedName>
</protein>
<dbReference type="InterPro" id="IPR046540">
    <property type="entry name" value="DMFA2_C"/>
</dbReference>
<dbReference type="InterPro" id="IPR053844">
    <property type="entry name" value="AH_C"/>
</dbReference>
<comment type="caution">
    <text evidence="6">The sequence shown here is derived from an EMBL/GenBank/DDBJ whole genome shotgun (WGS) entry which is preliminary data.</text>
</comment>
<feature type="domain" description="Allophanate hydrolase C-terminal" evidence="4">
    <location>
        <begin position="386"/>
        <end position="481"/>
    </location>
</feature>
<evidence type="ECO:0000259" key="3">
    <source>
        <dbReference type="Pfam" id="PF20254"/>
    </source>
</evidence>
<evidence type="ECO:0000256" key="1">
    <source>
        <dbReference type="SAM" id="MobiDB-lite"/>
    </source>
</evidence>
<dbReference type="Gene3D" id="3.10.490.10">
    <property type="entry name" value="Gamma-glutamyl cyclotransferase-like"/>
    <property type="match status" value="1"/>
</dbReference>
<dbReference type="Pfam" id="PF01425">
    <property type="entry name" value="Amidase"/>
    <property type="match status" value="2"/>
</dbReference>
<dbReference type="PANTHER" id="PTHR11895">
    <property type="entry name" value="TRANSAMIDASE"/>
    <property type="match status" value="1"/>
</dbReference>
<organism evidence="6 7">
    <name type="scientific">Kineosporia succinea</name>
    <dbReference type="NCBI Taxonomy" id="84632"/>
    <lineage>
        <taxon>Bacteria</taxon>
        <taxon>Bacillati</taxon>
        <taxon>Actinomycetota</taxon>
        <taxon>Actinomycetes</taxon>
        <taxon>Kineosporiales</taxon>
        <taxon>Kineosporiaceae</taxon>
        <taxon>Kineosporia</taxon>
    </lineage>
</organism>
<sequence length="1306" mass="139037">MEHIESVRDRLAALRAAPDANPVWTALPEGDAVEPETSGPLRGWLVAVKDNVDVAGLLTSATTGRPLYTPEQDAPVVAALRAAGAIVAGKTSMGQLATGARDASGDLSSIADADFIAGGSGGAVAVARGLTDVAIGTDAGGSGRVPAAFNGIIGLRPTAGLIPSAGAVLAAPGYESMSLFARDLDHAEQALAVVVKHCLDVPGSRPWPADAPLAAPARVRLGVPTAAGLDPMAPAWRTAFEHGGRRIDPAQFEIVRVDVTELLGARLPYDVPLLRDLQAQRAMASRVSALWNQIDVLVTPTAPGHPTHEHAANDPAGVTAWLGTYTNFVDLLDLAAVALPMSTDPDLPVGITLVGPAFSDRVLLDVAARLRPDLAPLQPWLPGHHEIAVVGEHTRGGAAEHELTRLGARFVREARTSPEYVLHRAGLVRRPGGASIATEIWALPSAALSPLLGCVPAPLSLGTVRLDDGTTVTGFVCEPGATFAVTPSPESPAPRSVAPPVERPNMPRTPGDRIAEIGGLFSTRALEHVRPLVTEDLLEEHRKSPLEVTNPALRHLLEQIAQAPTTDDLAVLTLKPGESYQVIRRAVLRGFPHDLSDIRRYPTEEAALHEILLRRLASLGLRPRVPGDDDGVMATEPDTKLPRVIGYTDRLGVKQGTSVDVHLSSTHPVMVTADLVSLGSPEVVASFGDVQVTPQRTVMGSCAVTGLLPVDICVLTAIFMPTGIGNGRQVVLSQDGDAGWAFAIDKQGRPELTTGGVTTTGKKPLVNGVWYMVAVEGAEKGTFTVATVPAPRSGWTSGVTMMPQTVTAEVPLVMSDQPLRFAARTQGEAWADCFDGKIETPVALKAGLSAADVVKGARRRMPAREQETAVVIWDVAANLNDEGIKDHEIPGLVRSESGGWEEVPSVAAQTLNAPTWAVTSSGWNGMQDSFAGRPEQWAAVHFHRSDLDDCRWPVSFTVEVADTVRSGAYVVRLCAPGFETELLPLFVEPEWPEAKLAVIVPTLSYLAAEDEPAPPVITDADLYLHDHPEFGHHNGETHASLRRPLLHLRSTGSGRLASDTQLLSWLDAEGIPYEVVTDHTLHEQGAEALRNYAAATTTSRPEHYTTTMLDAVEDYVNGGGRFMYLGAQGFSSRVSVDYRRPWVMELRRADARPGELFAAYSGERGGSWSTLGRAPHKFFNVGSGSRRPDLAGWYRRLADADDERAAFILDGVTDETFGKLDAHSVDHYDPALGSSPDVLVLATGEGLSQVNDPSVRADMTYRVTTSDGAVFTAGASSWCGSLGKDPAVSRITKNVITRFIDEEQLD</sequence>
<evidence type="ECO:0000313" key="6">
    <source>
        <dbReference type="EMBL" id="MDP9829071.1"/>
    </source>
</evidence>
<evidence type="ECO:0000259" key="5">
    <source>
        <dbReference type="Pfam" id="PF26354"/>
    </source>
</evidence>
<dbReference type="InterPro" id="IPR000120">
    <property type="entry name" value="Amidase"/>
</dbReference>
<dbReference type="RefSeq" id="WP_307246910.1">
    <property type="nucleotide sequence ID" value="NZ_JAUSQZ010000001.1"/>
</dbReference>
<feature type="region of interest" description="Disordered" evidence="1">
    <location>
        <begin position="486"/>
        <end position="509"/>
    </location>
</feature>
<dbReference type="Proteomes" id="UP001235712">
    <property type="component" value="Unassembled WGS sequence"/>
</dbReference>
<dbReference type="InterPro" id="IPR036928">
    <property type="entry name" value="AS_sf"/>
</dbReference>
<proteinExistence type="predicted"/>
<dbReference type="Pfam" id="PF21986">
    <property type="entry name" value="AH_C"/>
    <property type="match status" value="1"/>
</dbReference>
<feature type="domain" description="N,N-dimethylformamidase beta subunit-like C-terminal" evidence="3">
    <location>
        <begin position="916"/>
        <end position="1283"/>
    </location>
</feature>
<dbReference type="InterPro" id="IPR023631">
    <property type="entry name" value="Amidase_dom"/>
</dbReference>
<feature type="domain" description="Amidase" evidence="2">
    <location>
        <begin position="273"/>
        <end position="364"/>
    </location>
</feature>
<reference evidence="6 7" key="1">
    <citation type="submission" date="2023-07" db="EMBL/GenBank/DDBJ databases">
        <title>Sequencing the genomes of 1000 actinobacteria strains.</title>
        <authorList>
            <person name="Klenk H.-P."/>
        </authorList>
    </citation>
    <scope>NUCLEOTIDE SEQUENCE [LARGE SCALE GENOMIC DNA]</scope>
    <source>
        <strain evidence="6 7">DSM 44388</strain>
    </source>
</reference>
<dbReference type="Gene3D" id="1.20.58.1700">
    <property type="match status" value="2"/>
</dbReference>
<dbReference type="Pfam" id="PF20254">
    <property type="entry name" value="DMFA2_C"/>
    <property type="match status" value="1"/>
</dbReference>
<dbReference type="EMBL" id="JAUSQZ010000001">
    <property type="protein sequence ID" value="MDP9829071.1"/>
    <property type="molecule type" value="Genomic_DNA"/>
</dbReference>
<evidence type="ECO:0000259" key="2">
    <source>
        <dbReference type="Pfam" id="PF01425"/>
    </source>
</evidence>
<dbReference type="InterPro" id="IPR058713">
    <property type="entry name" value="DMF_alpha_dom"/>
</dbReference>
<gene>
    <name evidence="6" type="ORF">J2S57_004820</name>
</gene>